<gene>
    <name evidence="1" type="ORF">EVG20_g4742</name>
</gene>
<dbReference type="STRING" id="205917.A0A4Y9YX78"/>
<protein>
    <submittedName>
        <fullName evidence="1">Uncharacterized protein</fullName>
    </submittedName>
</protein>
<name>A0A4Y9YX78_9AGAM</name>
<dbReference type="AlphaFoldDB" id="A0A4Y9YX78"/>
<evidence type="ECO:0000313" key="1">
    <source>
        <dbReference type="EMBL" id="TFY66357.1"/>
    </source>
</evidence>
<reference evidence="1 2" key="1">
    <citation type="submission" date="2019-02" db="EMBL/GenBank/DDBJ databases">
        <title>Genome sequencing of the rare red list fungi Dentipellis fragilis.</title>
        <authorList>
            <person name="Buettner E."/>
            <person name="Kellner H."/>
        </authorList>
    </citation>
    <scope>NUCLEOTIDE SEQUENCE [LARGE SCALE GENOMIC DNA]</scope>
    <source>
        <strain evidence="1 2">DSM 105465</strain>
    </source>
</reference>
<evidence type="ECO:0000313" key="2">
    <source>
        <dbReference type="Proteomes" id="UP000298327"/>
    </source>
</evidence>
<dbReference type="OrthoDB" id="1734943at2759"/>
<keyword evidence="2" id="KW-1185">Reference proteome</keyword>
<dbReference type="Proteomes" id="UP000298327">
    <property type="component" value="Unassembled WGS sequence"/>
</dbReference>
<sequence>MLKLPPSRPPSPPVERMVPSVLTDARTLYDLLSALPRPSAEKERTRLAREAVDEAFDGLRAFIDLLELAHTNSLGKDTADLVKQLGDVTADLPTLVALPVLLNNYVFSDQSVPYRSIASMVGLSVEEYRQGCLTGYGRAEECTAAVGRKVLQSLEKEVVVTVSPHANAVKQWLEAQVAAVEL</sequence>
<accession>A0A4Y9YX78</accession>
<dbReference type="EMBL" id="SEOQ01000255">
    <property type="protein sequence ID" value="TFY66357.1"/>
    <property type="molecule type" value="Genomic_DNA"/>
</dbReference>
<organism evidence="1 2">
    <name type="scientific">Dentipellis fragilis</name>
    <dbReference type="NCBI Taxonomy" id="205917"/>
    <lineage>
        <taxon>Eukaryota</taxon>
        <taxon>Fungi</taxon>
        <taxon>Dikarya</taxon>
        <taxon>Basidiomycota</taxon>
        <taxon>Agaricomycotina</taxon>
        <taxon>Agaricomycetes</taxon>
        <taxon>Russulales</taxon>
        <taxon>Hericiaceae</taxon>
        <taxon>Dentipellis</taxon>
    </lineage>
</organism>
<comment type="caution">
    <text evidence="1">The sequence shown here is derived from an EMBL/GenBank/DDBJ whole genome shotgun (WGS) entry which is preliminary data.</text>
</comment>
<proteinExistence type="predicted"/>